<evidence type="ECO:0000259" key="2">
    <source>
        <dbReference type="PROSITE" id="PS50883"/>
    </source>
</evidence>
<dbReference type="InterPro" id="IPR035919">
    <property type="entry name" value="EAL_sf"/>
</dbReference>
<keyword evidence="1" id="KW-0812">Transmembrane</keyword>
<dbReference type="InterPro" id="IPR052155">
    <property type="entry name" value="Biofilm_reg_signaling"/>
</dbReference>
<proteinExistence type="predicted"/>
<dbReference type="CDD" id="cd01948">
    <property type="entry name" value="EAL"/>
    <property type="match status" value="1"/>
</dbReference>
<dbReference type="InterPro" id="IPR000160">
    <property type="entry name" value="GGDEF_dom"/>
</dbReference>
<evidence type="ECO:0000313" key="5">
    <source>
        <dbReference type="Proteomes" id="UP001596422"/>
    </source>
</evidence>
<dbReference type="PROSITE" id="PS50887">
    <property type="entry name" value="GGDEF"/>
    <property type="match status" value="1"/>
</dbReference>
<name>A0ABW2A409_9GAMM</name>
<dbReference type="Pfam" id="PF00563">
    <property type="entry name" value="EAL"/>
    <property type="match status" value="1"/>
</dbReference>
<dbReference type="Pfam" id="PF00990">
    <property type="entry name" value="GGDEF"/>
    <property type="match status" value="1"/>
</dbReference>
<dbReference type="InterPro" id="IPR043128">
    <property type="entry name" value="Rev_trsase/Diguanyl_cyclase"/>
</dbReference>
<keyword evidence="1" id="KW-1133">Transmembrane helix</keyword>
<accession>A0ABW2A409</accession>
<dbReference type="NCBIfam" id="TIGR00254">
    <property type="entry name" value="GGDEF"/>
    <property type="match status" value="1"/>
</dbReference>
<sequence>MPITKRKKYWLTLVSIGLVLSFSVTLYIQFYQSRLLASAVEYNENDVSWGVFQLEREALQFQLSLKNALDDLSNEALDQLQLRYEILWSRFDVVALNPTSARLLDSEEYRSALAQLDGFFDATEHYVIDASPAALDRQTIQQISRTLEPVLPALQALSNLSIHRAIELAEFRTSEVRDQIKISTALIFFQLVLTLVFFYMVIRLVRKLQASHAELDKLANFDLLTGLPNRRLFYDRLEQEIRKAERDRKRIALMYIDLDNFKDVNDTQGHEVGDALLKEASSRLSKSIRKSDTVARLGGDEFTVILPGLDDFENVAQVSETILARLTEPFCNGEHRNFISASIGITIYPDDAADVNTLLQHADQAMYVAKHLGRNRYHYFTPDMQDLALARMQRIHDLRNALTNREFCLCYQPIVDLASGRVRKAEALIRWNHPAEGLVAPGDFIPLAEETGLIIEMGSWIFEEAAEQVSSWRQNLDPDFQISINTSPVQLRSNGSKLEDWLAWLEQLDLPGDAIAMEITESILMDAAASERLLAVQKMGLEVSLDDFGTGYSTLSYLKKFDIDYLKIDRSFVQNLAPASSDAALCEAIILMAHKLGIRVIAEGIETEAQRACLAAMGCDYGQGYLFSKAVNAAEFEQRIRRNRILSQPCL</sequence>
<reference evidence="5" key="1">
    <citation type="journal article" date="2019" name="Int. J. Syst. Evol. Microbiol.">
        <title>The Global Catalogue of Microorganisms (GCM) 10K type strain sequencing project: providing services to taxonomists for standard genome sequencing and annotation.</title>
        <authorList>
            <consortium name="The Broad Institute Genomics Platform"/>
            <consortium name="The Broad Institute Genome Sequencing Center for Infectious Disease"/>
            <person name="Wu L."/>
            <person name="Ma J."/>
        </authorList>
    </citation>
    <scope>NUCLEOTIDE SEQUENCE [LARGE SCALE GENOMIC DNA]</scope>
    <source>
        <strain evidence="5">NBRC 111756</strain>
    </source>
</reference>
<dbReference type="Proteomes" id="UP001596422">
    <property type="component" value="Unassembled WGS sequence"/>
</dbReference>
<dbReference type="CDD" id="cd01949">
    <property type="entry name" value="GGDEF"/>
    <property type="match status" value="1"/>
</dbReference>
<dbReference type="EMBL" id="JBHSWE010000001">
    <property type="protein sequence ID" value="MFC6672184.1"/>
    <property type="molecule type" value="Genomic_DNA"/>
</dbReference>
<comment type="caution">
    <text evidence="4">The sequence shown here is derived from an EMBL/GenBank/DDBJ whole genome shotgun (WGS) entry which is preliminary data.</text>
</comment>
<dbReference type="RefSeq" id="WP_379910641.1">
    <property type="nucleotide sequence ID" value="NZ_JBHSWE010000001.1"/>
</dbReference>
<dbReference type="Gene3D" id="3.20.20.450">
    <property type="entry name" value="EAL domain"/>
    <property type="match status" value="1"/>
</dbReference>
<dbReference type="InterPro" id="IPR001633">
    <property type="entry name" value="EAL_dom"/>
</dbReference>
<dbReference type="PROSITE" id="PS50883">
    <property type="entry name" value="EAL"/>
    <property type="match status" value="1"/>
</dbReference>
<gene>
    <name evidence="4" type="ORF">ACFQDL_20520</name>
</gene>
<keyword evidence="5" id="KW-1185">Reference proteome</keyword>
<dbReference type="PANTHER" id="PTHR44757:SF2">
    <property type="entry name" value="BIOFILM ARCHITECTURE MAINTENANCE PROTEIN MBAA"/>
    <property type="match status" value="1"/>
</dbReference>
<evidence type="ECO:0000259" key="3">
    <source>
        <dbReference type="PROSITE" id="PS50887"/>
    </source>
</evidence>
<dbReference type="SUPFAM" id="SSF141868">
    <property type="entry name" value="EAL domain-like"/>
    <property type="match status" value="1"/>
</dbReference>
<evidence type="ECO:0000313" key="4">
    <source>
        <dbReference type="EMBL" id="MFC6672184.1"/>
    </source>
</evidence>
<dbReference type="SUPFAM" id="SSF55073">
    <property type="entry name" value="Nucleotide cyclase"/>
    <property type="match status" value="1"/>
</dbReference>
<dbReference type="PANTHER" id="PTHR44757">
    <property type="entry name" value="DIGUANYLATE CYCLASE DGCP"/>
    <property type="match status" value="1"/>
</dbReference>
<evidence type="ECO:0000256" key="1">
    <source>
        <dbReference type="SAM" id="Phobius"/>
    </source>
</evidence>
<feature type="domain" description="EAL" evidence="2">
    <location>
        <begin position="391"/>
        <end position="644"/>
    </location>
</feature>
<dbReference type="Gene3D" id="3.30.70.270">
    <property type="match status" value="1"/>
</dbReference>
<dbReference type="SMART" id="SM00267">
    <property type="entry name" value="GGDEF"/>
    <property type="match status" value="1"/>
</dbReference>
<dbReference type="InterPro" id="IPR029787">
    <property type="entry name" value="Nucleotide_cyclase"/>
</dbReference>
<keyword evidence="1" id="KW-0472">Membrane</keyword>
<organism evidence="4 5">
    <name type="scientific">Marinobacterium aestuariivivens</name>
    <dbReference type="NCBI Taxonomy" id="1698799"/>
    <lineage>
        <taxon>Bacteria</taxon>
        <taxon>Pseudomonadati</taxon>
        <taxon>Pseudomonadota</taxon>
        <taxon>Gammaproteobacteria</taxon>
        <taxon>Oceanospirillales</taxon>
        <taxon>Oceanospirillaceae</taxon>
        <taxon>Marinobacterium</taxon>
    </lineage>
</organism>
<feature type="domain" description="GGDEF" evidence="3">
    <location>
        <begin position="249"/>
        <end position="382"/>
    </location>
</feature>
<protein>
    <submittedName>
        <fullName evidence="4">Bifunctional diguanylate cyclase/phosphodiesterase</fullName>
    </submittedName>
</protein>
<feature type="transmembrane region" description="Helical" evidence="1">
    <location>
        <begin position="9"/>
        <end position="30"/>
    </location>
</feature>
<dbReference type="SMART" id="SM00052">
    <property type="entry name" value="EAL"/>
    <property type="match status" value="1"/>
</dbReference>